<feature type="compositionally biased region" description="Polar residues" evidence="1">
    <location>
        <begin position="30"/>
        <end position="62"/>
    </location>
</feature>
<reference evidence="3 4" key="1">
    <citation type="submission" date="2020-08" db="EMBL/GenBank/DDBJ databases">
        <title>Novel species isolated from subtropical streams in China.</title>
        <authorList>
            <person name="Lu H."/>
        </authorList>
    </citation>
    <scope>NUCLEOTIDE SEQUENCE [LARGE SCALE GENOMIC DNA]</scope>
    <source>
        <strain evidence="3 4">LX15W</strain>
    </source>
</reference>
<sequence length="365" mass="38085">MMAASHSALQLKAIATLLNGNSGAAAQRVEQNGSTFIQRKPQSQESLQMQAVTPEKPNQTGLPHQLKAGIESLSGISMDHVKVHYNSSQPAQLNAMAYAQGHDIHVAPGQERHLPHEAWHVVQQAQGRVKATMQMKAGVLVNDDVGLETEADIMGAKAMELKPAATSAVSAVPTAQFRQMAGNLSSGTGAYPIQLATITGSGGTVKTFNETTTKSVSYAIGDVAAKAGGTATGTAEWKDVLIDAGTNNAATQLHLVNMDWGGKGGSADGNIFPGSQSLNGHHKTQENKFRRLFSAPGDKAPVAMTYTCSTNGPVGNHTFPLGPAAADVPLADHTVNVRVTDDTNGGSLLNENVAAGANMKIRDPK</sequence>
<feature type="domain" description="eCIS core" evidence="2">
    <location>
        <begin position="62"/>
        <end position="127"/>
    </location>
</feature>
<feature type="region of interest" description="Disordered" evidence="1">
    <location>
        <begin position="30"/>
        <end position="63"/>
    </location>
</feature>
<name>A0ABR6YF36_9BURK</name>
<evidence type="ECO:0000259" key="2">
    <source>
        <dbReference type="Pfam" id="PF13699"/>
    </source>
</evidence>
<keyword evidence="4" id="KW-1185">Reference proteome</keyword>
<dbReference type="Pfam" id="PF13699">
    <property type="entry name" value="eCIS_core"/>
    <property type="match status" value="1"/>
</dbReference>
<proteinExistence type="predicted"/>
<evidence type="ECO:0000313" key="3">
    <source>
        <dbReference type="EMBL" id="MBC3875170.1"/>
    </source>
</evidence>
<dbReference type="EMBL" id="JACOGA010000016">
    <property type="protein sequence ID" value="MBC3875170.1"/>
    <property type="molecule type" value="Genomic_DNA"/>
</dbReference>
<dbReference type="InterPro" id="IPR025295">
    <property type="entry name" value="eCIS_core_dom"/>
</dbReference>
<gene>
    <name evidence="3" type="ORF">H8K55_16405</name>
</gene>
<organism evidence="3 4">
    <name type="scientific">Undibacterium flavidum</name>
    <dbReference type="NCBI Taxonomy" id="2762297"/>
    <lineage>
        <taxon>Bacteria</taxon>
        <taxon>Pseudomonadati</taxon>
        <taxon>Pseudomonadota</taxon>
        <taxon>Betaproteobacteria</taxon>
        <taxon>Burkholderiales</taxon>
        <taxon>Oxalobacteraceae</taxon>
        <taxon>Undibacterium</taxon>
    </lineage>
</organism>
<evidence type="ECO:0000256" key="1">
    <source>
        <dbReference type="SAM" id="MobiDB-lite"/>
    </source>
</evidence>
<dbReference type="Proteomes" id="UP000624279">
    <property type="component" value="Unassembled WGS sequence"/>
</dbReference>
<accession>A0ABR6YF36</accession>
<evidence type="ECO:0000313" key="4">
    <source>
        <dbReference type="Proteomes" id="UP000624279"/>
    </source>
</evidence>
<protein>
    <submittedName>
        <fullName evidence="3">DUF4157 domain-containing protein</fullName>
    </submittedName>
</protein>
<comment type="caution">
    <text evidence="3">The sequence shown here is derived from an EMBL/GenBank/DDBJ whole genome shotgun (WGS) entry which is preliminary data.</text>
</comment>